<feature type="region of interest" description="Disordered" evidence="3">
    <location>
        <begin position="1"/>
        <end position="55"/>
    </location>
</feature>
<feature type="compositionally biased region" description="Basic and acidic residues" evidence="3">
    <location>
        <begin position="12"/>
        <end position="21"/>
    </location>
</feature>
<proteinExistence type="predicted"/>
<organism evidence="5 6">
    <name type="scientific">Exophiala aquamarina CBS 119918</name>
    <dbReference type="NCBI Taxonomy" id="1182545"/>
    <lineage>
        <taxon>Eukaryota</taxon>
        <taxon>Fungi</taxon>
        <taxon>Dikarya</taxon>
        <taxon>Ascomycota</taxon>
        <taxon>Pezizomycotina</taxon>
        <taxon>Eurotiomycetes</taxon>
        <taxon>Chaetothyriomycetidae</taxon>
        <taxon>Chaetothyriales</taxon>
        <taxon>Herpotrichiellaceae</taxon>
        <taxon>Exophiala</taxon>
    </lineage>
</organism>
<dbReference type="PANTHER" id="PTHR40621:SF6">
    <property type="entry name" value="AP-1-LIKE TRANSCRIPTION FACTOR YAP1-RELATED"/>
    <property type="match status" value="1"/>
</dbReference>
<name>A0A072P0N6_9EURO</name>
<gene>
    <name evidence="5" type="ORF">A1O9_11220</name>
</gene>
<dbReference type="GeneID" id="25286120"/>
<feature type="domain" description="BZIP" evidence="4">
    <location>
        <begin position="35"/>
        <end position="98"/>
    </location>
</feature>
<comment type="subcellular location">
    <subcellularLocation>
        <location evidence="1">Nucleus</location>
    </subcellularLocation>
</comment>
<dbReference type="GO" id="GO:0001228">
    <property type="term" value="F:DNA-binding transcription activator activity, RNA polymerase II-specific"/>
    <property type="evidence" value="ECO:0007669"/>
    <property type="project" value="TreeGrafter"/>
</dbReference>
<dbReference type="GO" id="GO:0000976">
    <property type="term" value="F:transcription cis-regulatory region binding"/>
    <property type="evidence" value="ECO:0007669"/>
    <property type="project" value="InterPro"/>
</dbReference>
<dbReference type="SUPFAM" id="SSF57959">
    <property type="entry name" value="Leucine zipper domain"/>
    <property type="match status" value="1"/>
</dbReference>
<dbReference type="EMBL" id="AMGV01000016">
    <property type="protein sequence ID" value="KEF52803.1"/>
    <property type="molecule type" value="Genomic_DNA"/>
</dbReference>
<dbReference type="OrthoDB" id="2593073at2759"/>
<dbReference type="VEuPathDB" id="FungiDB:A1O9_11220"/>
<dbReference type="PROSITE" id="PS50217">
    <property type="entry name" value="BZIP"/>
    <property type="match status" value="1"/>
</dbReference>
<evidence type="ECO:0000256" key="2">
    <source>
        <dbReference type="ARBA" id="ARBA00023242"/>
    </source>
</evidence>
<dbReference type="PROSITE" id="PS00036">
    <property type="entry name" value="BZIP_BASIC"/>
    <property type="match status" value="1"/>
</dbReference>
<accession>A0A072P0N6</accession>
<dbReference type="Gene3D" id="1.20.5.170">
    <property type="match status" value="1"/>
</dbReference>
<dbReference type="InterPro" id="IPR004827">
    <property type="entry name" value="bZIP"/>
</dbReference>
<reference evidence="5 6" key="1">
    <citation type="submission" date="2013-03" db="EMBL/GenBank/DDBJ databases">
        <title>The Genome Sequence of Exophiala aquamarina CBS 119918.</title>
        <authorList>
            <consortium name="The Broad Institute Genomics Platform"/>
            <person name="Cuomo C."/>
            <person name="de Hoog S."/>
            <person name="Gorbushina A."/>
            <person name="Walker B."/>
            <person name="Young S.K."/>
            <person name="Zeng Q."/>
            <person name="Gargeya S."/>
            <person name="Fitzgerald M."/>
            <person name="Haas B."/>
            <person name="Abouelleil A."/>
            <person name="Allen A.W."/>
            <person name="Alvarado L."/>
            <person name="Arachchi H.M."/>
            <person name="Berlin A.M."/>
            <person name="Chapman S.B."/>
            <person name="Gainer-Dewar J."/>
            <person name="Goldberg J."/>
            <person name="Griggs A."/>
            <person name="Gujja S."/>
            <person name="Hansen M."/>
            <person name="Howarth C."/>
            <person name="Imamovic A."/>
            <person name="Ireland A."/>
            <person name="Larimer J."/>
            <person name="McCowan C."/>
            <person name="Murphy C."/>
            <person name="Pearson M."/>
            <person name="Poon T.W."/>
            <person name="Priest M."/>
            <person name="Roberts A."/>
            <person name="Saif S."/>
            <person name="Shea T."/>
            <person name="Sisk P."/>
            <person name="Sykes S."/>
            <person name="Wortman J."/>
            <person name="Nusbaum C."/>
            <person name="Birren B."/>
        </authorList>
    </citation>
    <scope>NUCLEOTIDE SEQUENCE [LARGE SCALE GENOMIC DNA]</scope>
    <source>
        <strain evidence="5 6">CBS 119918</strain>
    </source>
</reference>
<dbReference type="STRING" id="1182545.A0A072P0N6"/>
<keyword evidence="6" id="KW-1185">Reference proteome</keyword>
<dbReference type="AlphaFoldDB" id="A0A072P0N6"/>
<dbReference type="InterPro" id="IPR050936">
    <property type="entry name" value="AP-1-like"/>
</dbReference>
<feature type="compositionally biased region" description="Polar residues" evidence="3">
    <location>
        <begin position="1"/>
        <end position="11"/>
    </location>
</feature>
<evidence type="ECO:0000259" key="4">
    <source>
        <dbReference type="PROSITE" id="PS50217"/>
    </source>
</evidence>
<evidence type="ECO:0000256" key="3">
    <source>
        <dbReference type="SAM" id="MobiDB-lite"/>
    </source>
</evidence>
<dbReference type="HOGENOM" id="CLU_1695469_0_0_1"/>
<dbReference type="Pfam" id="PF00170">
    <property type="entry name" value="bZIP_1"/>
    <property type="match status" value="1"/>
</dbReference>
<evidence type="ECO:0000313" key="5">
    <source>
        <dbReference type="EMBL" id="KEF52803.1"/>
    </source>
</evidence>
<dbReference type="GO" id="GO:0090575">
    <property type="term" value="C:RNA polymerase II transcription regulator complex"/>
    <property type="evidence" value="ECO:0007669"/>
    <property type="project" value="TreeGrafter"/>
</dbReference>
<evidence type="ECO:0000256" key="1">
    <source>
        <dbReference type="ARBA" id="ARBA00004123"/>
    </source>
</evidence>
<evidence type="ECO:0000313" key="6">
    <source>
        <dbReference type="Proteomes" id="UP000027920"/>
    </source>
</evidence>
<sequence length="155" mass="17922">MESGSCPPSSKTQEKGRRDSTPPKTNSEPNEDLLESKRMRRQEQNRSSQRAFRLRKESHIRSLRDKLGELHNSHRNLCQSYSKKCEEVDQLNTYVSELTTEILQLQNSLSQPGSDSFPLELSPELDFCSDVTQIVDNTWRPGWEFETSATWFLGQ</sequence>
<feature type="compositionally biased region" description="Basic and acidic residues" evidence="3">
    <location>
        <begin position="34"/>
        <end position="44"/>
    </location>
</feature>
<keyword evidence="2" id="KW-0539">Nucleus</keyword>
<dbReference type="InterPro" id="IPR046347">
    <property type="entry name" value="bZIP_sf"/>
</dbReference>
<dbReference type="Proteomes" id="UP000027920">
    <property type="component" value="Unassembled WGS sequence"/>
</dbReference>
<dbReference type="RefSeq" id="XP_013255393.1">
    <property type="nucleotide sequence ID" value="XM_013399939.1"/>
</dbReference>
<protein>
    <recommendedName>
        <fullName evidence="4">BZIP domain-containing protein</fullName>
    </recommendedName>
</protein>
<comment type="caution">
    <text evidence="5">The sequence shown here is derived from an EMBL/GenBank/DDBJ whole genome shotgun (WGS) entry which is preliminary data.</text>
</comment>
<dbReference type="PANTHER" id="PTHR40621">
    <property type="entry name" value="TRANSCRIPTION FACTOR KAPC-RELATED"/>
    <property type="match status" value="1"/>
</dbReference>
<dbReference type="CDD" id="cd14688">
    <property type="entry name" value="bZIP_YAP"/>
    <property type="match status" value="1"/>
</dbReference>